<sequence length="172" mass="19083">MSNIISLADFRKAKEAPVVAPQAQVETVPVSGVSVAQGIVVHDESMERFNYEGLTARSLLSVVWAVLHETAINGLPKDASLLIRFRTDHPGVEMPAWLREKHPEDITVLIDQWWQDLEVELTEFSVTLNFNDVTARLRVPFSAITAFVDQSVNFAMQFAPNRAPDTTPPTAA</sequence>
<dbReference type="Pfam" id="PF04386">
    <property type="entry name" value="SspB"/>
    <property type="match status" value="1"/>
</dbReference>
<organism evidence="1 2">
    <name type="scientific">Paracoccus litorisediminis</name>
    <dbReference type="NCBI Taxonomy" id="2006130"/>
    <lineage>
        <taxon>Bacteria</taxon>
        <taxon>Pseudomonadati</taxon>
        <taxon>Pseudomonadota</taxon>
        <taxon>Alphaproteobacteria</taxon>
        <taxon>Rhodobacterales</taxon>
        <taxon>Paracoccaceae</taxon>
        <taxon>Paracoccus</taxon>
    </lineage>
</organism>
<dbReference type="InterPro" id="IPR007481">
    <property type="entry name" value="SspB"/>
</dbReference>
<dbReference type="InterPro" id="IPR036760">
    <property type="entry name" value="SspB-like_sf"/>
</dbReference>
<dbReference type="Gene3D" id="2.30.30.220">
    <property type="entry name" value="SspB-like"/>
    <property type="match status" value="1"/>
</dbReference>
<proteinExistence type="predicted"/>
<accession>A0A844HS01</accession>
<dbReference type="EMBL" id="WMIG01000013">
    <property type="protein sequence ID" value="MTH61107.1"/>
    <property type="molecule type" value="Genomic_DNA"/>
</dbReference>
<dbReference type="OrthoDB" id="9800412at2"/>
<gene>
    <name evidence="1" type="ORF">GL300_18010</name>
</gene>
<name>A0A844HS01_9RHOB</name>
<keyword evidence="2" id="KW-1185">Reference proteome</keyword>
<dbReference type="AlphaFoldDB" id="A0A844HS01"/>
<evidence type="ECO:0000313" key="2">
    <source>
        <dbReference type="Proteomes" id="UP000449846"/>
    </source>
</evidence>
<reference evidence="1 2" key="1">
    <citation type="submission" date="2019-11" db="EMBL/GenBank/DDBJ databases">
        <authorList>
            <person name="Dong K."/>
        </authorList>
    </citation>
    <scope>NUCLEOTIDE SEQUENCE [LARGE SCALE GENOMIC DNA]</scope>
    <source>
        <strain evidence="1 2">NBRC 112902</strain>
    </source>
</reference>
<comment type="caution">
    <text evidence="1">The sequence shown here is derived from an EMBL/GenBank/DDBJ whole genome shotgun (WGS) entry which is preliminary data.</text>
</comment>
<protein>
    <submittedName>
        <fullName evidence="1">Uncharacterized protein</fullName>
    </submittedName>
</protein>
<dbReference type="SUPFAM" id="SSF101738">
    <property type="entry name" value="SspB-like"/>
    <property type="match status" value="1"/>
</dbReference>
<dbReference type="Proteomes" id="UP000449846">
    <property type="component" value="Unassembled WGS sequence"/>
</dbReference>
<dbReference type="RefSeq" id="WP_155041050.1">
    <property type="nucleotide sequence ID" value="NZ_WMIG01000013.1"/>
</dbReference>
<evidence type="ECO:0000313" key="1">
    <source>
        <dbReference type="EMBL" id="MTH61107.1"/>
    </source>
</evidence>